<protein>
    <recommendedName>
        <fullName evidence="2">Phosphate regulon sensor protein PhoR N-terminal domain-containing protein</fullName>
    </recommendedName>
</protein>
<keyword evidence="1" id="KW-1133">Transmembrane helix</keyword>
<dbReference type="GO" id="GO:0004721">
    <property type="term" value="F:phosphoprotein phosphatase activity"/>
    <property type="evidence" value="ECO:0007669"/>
    <property type="project" value="InterPro"/>
</dbReference>
<gene>
    <name evidence="3" type="ORF">YEW_AY04940</name>
</gene>
<feature type="transmembrane region" description="Helical" evidence="1">
    <location>
        <begin position="30"/>
        <end position="48"/>
    </location>
</feature>
<accession>F4N3G8</accession>
<keyword evidence="1" id="KW-0472">Membrane</keyword>
<evidence type="ECO:0000259" key="2">
    <source>
        <dbReference type="Pfam" id="PF11808"/>
    </source>
</evidence>
<keyword evidence="1" id="KW-0812">Transmembrane</keyword>
<dbReference type="GO" id="GO:0000155">
    <property type="term" value="F:phosphorelay sensor kinase activity"/>
    <property type="evidence" value="ECO:0007669"/>
    <property type="project" value="InterPro"/>
</dbReference>
<feature type="domain" description="Phosphate regulon sensor protein PhoR N-terminal" evidence="2">
    <location>
        <begin position="6"/>
        <end position="74"/>
    </location>
</feature>
<evidence type="ECO:0000313" key="3">
    <source>
        <dbReference type="EMBL" id="CBX72626.1"/>
    </source>
</evidence>
<organism evidence="3">
    <name type="scientific">Yersinia enterocolitica W22703</name>
    <dbReference type="NCBI Taxonomy" id="913028"/>
    <lineage>
        <taxon>Bacteria</taxon>
        <taxon>Pseudomonadati</taxon>
        <taxon>Pseudomonadota</taxon>
        <taxon>Gammaproteobacteria</taxon>
        <taxon>Enterobacterales</taxon>
        <taxon>Yersiniaceae</taxon>
        <taxon>Yersinia</taxon>
    </lineage>
</organism>
<dbReference type="InterPro" id="IPR021766">
    <property type="entry name" value="PhoR_N"/>
</dbReference>
<proteinExistence type="predicted"/>
<dbReference type="EMBL" id="FR718694">
    <property type="protein sequence ID" value="CBX72626.1"/>
    <property type="molecule type" value="Genomic_DNA"/>
</dbReference>
<sequence>MLERLSWKTLALELALFCLPALLLGAFIGYLPWLLLVSVIAALVWNFYNQLKLSHWLWLDRSMTPPSGRWSWGAFILRLVPDATAKSPPAS</sequence>
<evidence type="ECO:0000256" key="1">
    <source>
        <dbReference type="SAM" id="Phobius"/>
    </source>
</evidence>
<dbReference type="Pfam" id="PF11808">
    <property type="entry name" value="PhoR"/>
    <property type="match status" value="1"/>
</dbReference>
<dbReference type="AlphaFoldDB" id="F4N3G8"/>
<keyword evidence="3" id="KW-0808">Transferase</keyword>
<name>F4N3G8_YEREN</name>
<reference evidence="3" key="1">
    <citation type="journal article" date="2011" name="BMC Genomics">
        <title>Shotgun sequencing of Yersinia enterocolitica strain W22703 (biotype 2, serotype O:9): genomic evidence for oscillation between invertebrates and mammals.</title>
        <authorList>
            <person name="Fuchs T.M."/>
            <person name="Brandt K."/>
            <person name="Starke M."/>
            <person name="Rattei T."/>
        </authorList>
    </citation>
    <scope>NUCLEOTIDE SEQUENCE</scope>
</reference>